<protein>
    <submittedName>
        <fullName evidence="2">Uncharacterized protein</fullName>
    </submittedName>
</protein>
<keyword evidence="1" id="KW-0472">Membrane</keyword>
<feature type="transmembrane region" description="Helical" evidence="1">
    <location>
        <begin position="70"/>
        <end position="92"/>
    </location>
</feature>
<organism evidence="2">
    <name type="scientific">Cacopsylla melanoneura</name>
    <dbReference type="NCBI Taxonomy" id="428564"/>
    <lineage>
        <taxon>Eukaryota</taxon>
        <taxon>Metazoa</taxon>
        <taxon>Ecdysozoa</taxon>
        <taxon>Arthropoda</taxon>
        <taxon>Hexapoda</taxon>
        <taxon>Insecta</taxon>
        <taxon>Pterygota</taxon>
        <taxon>Neoptera</taxon>
        <taxon>Paraneoptera</taxon>
        <taxon>Hemiptera</taxon>
        <taxon>Sternorrhyncha</taxon>
        <taxon>Psylloidea</taxon>
        <taxon>Psyllidae</taxon>
        <taxon>Psyllinae</taxon>
        <taxon>Cacopsylla</taxon>
    </lineage>
</organism>
<name>A0A8D8W885_9HEMI</name>
<feature type="transmembrane region" description="Helical" evidence="1">
    <location>
        <begin position="43"/>
        <end position="63"/>
    </location>
</feature>
<dbReference type="EMBL" id="HBUF01152895">
    <property type="protein sequence ID" value="CAG6648575.1"/>
    <property type="molecule type" value="Transcribed_RNA"/>
</dbReference>
<evidence type="ECO:0000256" key="1">
    <source>
        <dbReference type="SAM" id="Phobius"/>
    </source>
</evidence>
<reference evidence="2" key="1">
    <citation type="submission" date="2021-05" db="EMBL/GenBank/DDBJ databases">
        <authorList>
            <person name="Alioto T."/>
            <person name="Alioto T."/>
            <person name="Gomez Garrido J."/>
        </authorList>
    </citation>
    <scope>NUCLEOTIDE SEQUENCE</scope>
</reference>
<accession>A0A8D8W885</accession>
<keyword evidence="1" id="KW-1133">Transmembrane helix</keyword>
<keyword evidence="1" id="KW-0812">Transmembrane</keyword>
<proteinExistence type="predicted"/>
<dbReference type="AlphaFoldDB" id="A0A8D8W885"/>
<sequence length="108" mass="12482">MSYISEYSTIFTTLNGESSTINKTILSNYKQARMIYNGAPIPILWMIIPNFRFSILFIFYLYYKKQSIELVCLVCLSTSSLIPLGLVSRLQFSLFLCNLICDEKFHQG</sequence>
<evidence type="ECO:0000313" key="2">
    <source>
        <dbReference type="EMBL" id="CAG6648575.1"/>
    </source>
</evidence>